<sequence length="82" mass="9679">MELHELVDMANEDEEYVLAVIESREPNDYSLMCTVETYERAKEYEKQLQADGIMDTIIIPPFTSDKVKPNETADYFRSYYNQ</sequence>
<accession>A0A6N2UH47</accession>
<reference evidence="1" key="1">
    <citation type="submission" date="2019-11" db="EMBL/GenBank/DDBJ databases">
        <authorList>
            <person name="Feng L."/>
        </authorList>
    </citation>
    <scope>NUCLEOTIDE SEQUENCE</scope>
    <source>
        <strain evidence="1">CnexileLFYP112</strain>
    </source>
</reference>
<dbReference type="EMBL" id="CACRTG010000018">
    <property type="protein sequence ID" value="VYT16597.1"/>
    <property type="molecule type" value="Genomic_DNA"/>
</dbReference>
<proteinExistence type="predicted"/>
<name>A0A6N2UH47_9FIRM</name>
<evidence type="ECO:0000313" key="1">
    <source>
        <dbReference type="EMBL" id="VYT16597.1"/>
    </source>
</evidence>
<organism evidence="1">
    <name type="scientific">[Clostridium] nexile</name>
    <dbReference type="NCBI Taxonomy" id="29361"/>
    <lineage>
        <taxon>Bacteria</taxon>
        <taxon>Bacillati</taxon>
        <taxon>Bacillota</taxon>
        <taxon>Clostridia</taxon>
        <taxon>Lachnospirales</taxon>
        <taxon>Lachnospiraceae</taxon>
        <taxon>Tyzzerella</taxon>
    </lineage>
</organism>
<gene>
    <name evidence="1" type="ORF">CNLFYP112_02067</name>
</gene>
<dbReference type="AlphaFoldDB" id="A0A6N2UH47"/>
<protein>
    <submittedName>
        <fullName evidence="1">Uncharacterized protein</fullName>
    </submittedName>
</protein>